<dbReference type="Proteomes" id="UP000813824">
    <property type="component" value="Unassembled WGS sequence"/>
</dbReference>
<dbReference type="AlphaFoldDB" id="A0A8K0ULW2"/>
<accession>A0A8K0ULW2</accession>
<feature type="compositionally biased region" description="Low complexity" evidence="1">
    <location>
        <begin position="161"/>
        <end position="172"/>
    </location>
</feature>
<feature type="transmembrane region" description="Helical" evidence="2">
    <location>
        <begin position="20"/>
        <end position="40"/>
    </location>
</feature>
<feature type="compositionally biased region" description="Polar residues" evidence="1">
    <location>
        <begin position="338"/>
        <end position="360"/>
    </location>
</feature>
<feature type="region of interest" description="Disordered" evidence="1">
    <location>
        <begin position="284"/>
        <end position="398"/>
    </location>
</feature>
<feature type="compositionally biased region" description="Polar residues" evidence="1">
    <location>
        <begin position="181"/>
        <end position="198"/>
    </location>
</feature>
<dbReference type="OrthoDB" id="3270609at2759"/>
<gene>
    <name evidence="3" type="ORF">BXZ70DRAFT_1010013</name>
</gene>
<evidence type="ECO:0000256" key="1">
    <source>
        <dbReference type="SAM" id="MobiDB-lite"/>
    </source>
</evidence>
<feature type="region of interest" description="Disordered" evidence="1">
    <location>
        <begin position="415"/>
        <end position="491"/>
    </location>
</feature>
<feature type="compositionally biased region" description="Low complexity" evidence="1">
    <location>
        <begin position="223"/>
        <end position="232"/>
    </location>
</feature>
<evidence type="ECO:0000313" key="3">
    <source>
        <dbReference type="EMBL" id="KAH8094723.1"/>
    </source>
</evidence>
<evidence type="ECO:0000313" key="4">
    <source>
        <dbReference type="Proteomes" id="UP000813824"/>
    </source>
</evidence>
<keyword evidence="4" id="KW-1185">Reference proteome</keyword>
<feature type="compositionally biased region" description="Polar residues" evidence="1">
    <location>
        <begin position="292"/>
        <end position="306"/>
    </location>
</feature>
<protein>
    <submittedName>
        <fullName evidence="3">Uncharacterized protein</fullName>
    </submittedName>
</protein>
<reference evidence="3" key="1">
    <citation type="journal article" date="2021" name="New Phytol.">
        <title>Evolutionary innovations through gain and loss of genes in the ectomycorrhizal Boletales.</title>
        <authorList>
            <person name="Wu G."/>
            <person name="Miyauchi S."/>
            <person name="Morin E."/>
            <person name="Kuo A."/>
            <person name="Drula E."/>
            <person name="Varga T."/>
            <person name="Kohler A."/>
            <person name="Feng B."/>
            <person name="Cao Y."/>
            <person name="Lipzen A."/>
            <person name="Daum C."/>
            <person name="Hundley H."/>
            <person name="Pangilinan J."/>
            <person name="Johnson J."/>
            <person name="Barry K."/>
            <person name="LaButti K."/>
            <person name="Ng V."/>
            <person name="Ahrendt S."/>
            <person name="Min B."/>
            <person name="Choi I.G."/>
            <person name="Park H."/>
            <person name="Plett J.M."/>
            <person name="Magnuson J."/>
            <person name="Spatafora J.W."/>
            <person name="Nagy L.G."/>
            <person name="Henrissat B."/>
            <person name="Grigoriev I.V."/>
            <person name="Yang Z.L."/>
            <person name="Xu J."/>
            <person name="Martin F.M."/>
        </authorList>
    </citation>
    <scope>NUCLEOTIDE SEQUENCE</scope>
    <source>
        <strain evidence="3">KKN 215</strain>
    </source>
</reference>
<feature type="compositionally biased region" description="Basic and acidic residues" evidence="1">
    <location>
        <begin position="450"/>
        <end position="460"/>
    </location>
</feature>
<feature type="region of interest" description="Disordered" evidence="1">
    <location>
        <begin position="78"/>
        <end position="113"/>
    </location>
</feature>
<keyword evidence="2" id="KW-1133">Transmembrane helix</keyword>
<name>A0A8K0ULW2_9AGAR</name>
<organism evidence="3 4">
    <name type="scientific">Cristinia sonorae</name>
    <dbReference type="NCBI Taxonomy" id="1940300"/>
    <lineage>
        <taxon>Eukaryota</taxon>
        <taxon>Fungi</taxon>
        <taxon>Dikarya</taxon>
        <taxon>Basidiomycota</taxon>
        <taxon>Agaricomycotina</taxon>
        <taxon>Agaricomycetes</taxon>
        <taxon>Agaricomycetidae</taxon>
        <taxon>Agaricales</taxon>
        <taxon>Pleurotineae</taxon>
        <taxon>Stephanosporaceae</taxon>
        <taxon>Cristinia</taxon>
    </lineage>
</organism>
<comment type="caution">
    <text evidence="3">The sequence shown here is derived from an EMBL/GenBank/DDBJ whole genome shotgun (WGS) entry which is preliminary data.</text>
</comment>
<sequence>MNETLRRILMRNPLIPLASILFGSIWFTLSILAYVIGIFLPSTRDPISSFPPPRRSNGASARPAAPKSVLTPLPSILASKKDSPQHHVRFPSTVPQPSHRPRPTKRWSSPAGLEPMLPRIVSLDELQDAVVEMQSRSDANPTSFTTAIINQPPSQLSHLESASQTSSSPPRSMTDEEPESLSRTSSMTNSLTRGQSLTRKLPSMNVFRSRSKRRKSEGRHSRSGSISSSIASTPGCSPPMVVLELQHEAAKGSTSTFSSAEAPARSGIIQAFKLRPKRASASATLASLSAKPDSSTSESLGSFHQTPSPPPSPEREVADVTPLAPRSRSQTRRKPFTSYLNLSVQAPSEKSGRTPRTASLESGFLSARTPLSAVLTPSTPRCPRKQPKTPSGPVPRTQPYGYPYFAMMPNGEYATATASALPPPESSRRRRFGASSVPHSRSTSIDGIAEAEKDHIERVDAPPTPSVNTLGLDEMGQLKTPRATRRVATVS</sequence>
<evidence type="ECO:0000256" key="2">
    <source>
        <dbReference type="SAM" id="Phobius"/>
    </source>
</evidence>
<keyword evidence="2" id="KW-0472">Membrane</keyword>
<keyword evidence="2" id="KW-0812">Transmembrane</keyword>
<proteinExistence type="predicted"/>
<dbReference type="EMBL" id="JAEVFJ010000025">
    <property type="protein sequence ID" value="KAH8094723.1"/>
    <property type="molecule type" value="Genomic_DNA"/>
</dbReference>
<feature type="region of interest" description="Disordered" evidence="1">
    <location>
        <begin position="153"/>
        <end position="238"/>
    </location>
</feature>